<dbReference type="EMBL" id="PIUK01000015">
    <property type="protein sequence ID" value="MBY6275168.1"/>
    <property type="molecule type" value="Genomic_DNA"/>
</dbReference>
<comment type="caution">
    <text evidence="2">The sequence shown here is derived from an EMBL/GenBank/DDBJ whole genome shotgun (WGS) entry which is preliminary data.</text>
</comment>
<dbReference type="GO" id="GO:0016813">
    <property type="term" value="F:hydrolase activity, acting on carbon-nitrogen (but not peptide) bonds, in linear amidines"/>
    <property type="evidence" value="ECO:0007669"/>
    <property type="project" value="UniProtKB-ARBA"/>
</dbReference>
<dbReference type="AlphaFoldDB" id="A0A953LFF4"/>
<dbReference type="InterPro" id="IPR023696">
    <property type="entry name" value="Ureohydrolase_dom_sf"/>
</dbReference>
<comment type="similarity">
    <text evidence="1">Belongs to the arginase family.</text>
</comment>
<dbReference type="GO" id="GO:0046872">
    <property type="term" value="F:metal ion binding"/>
    <property type="evidence" value="ECO:0007669"/>
    <property type="project" value="InterPro"/>
</dbReference>
<gene>
    <name evidence="2" type="ORF">CWE10_02975</name>
</gene>
<dbReference type="Gene3D" id="3.40.800.10">
    <property type="entry name" value="Ureohydrolase domain"/>
    <property type="match status" value="1"/>
</dbReference>
<organism evidence="2 3">
    <name type="scientific">Symbiobacterium thermophilum</name>
    <dbReference type="NCBI Taxonomy" id="2734"/>
    <lineage>
        <taxon>Bacteria</taxon>
        <taxon>Bacillati</taxon>
        <taxon>Bacillota</taxon>
        <taxon>Clostridia</taxon>
        <taxon>Eubacteriales</taxon>
        <taxon>Symbiobacteriaceae</taxon>
        <taxon>Symbiobacterium</taxon>
    </lineage>
</organism>
<evidence type="ECO:0000313" key="2">
    <source>
        <dbReference type="EMBL" id="MBY6275168.1"/>
    </source>
</evidence>
<dbReference type="Pfam" id="PF00491">
    <property type="entry name" value="Arginase"/>
    <property type="match status" value="1"/>
</dbReference>
<dbReference type="InterPro" id="IPR006035">
    <property type="entry name" value="Ureohydrolase"/>
</dbReference>
<evidence type="ECO:0000313" key="3">
    <source>
        <dbReference type="Proteomes" id="UP000732377"/>
    </source>
</evidence>
<sequence length="261" mass="28520">MNRSFLVLNLDDTLTWQPALLAAPHEWIDLRHLPGKNACATPEALAAIAAALAPHQEVPLCFWGAGEYHYVTLLRLQALRRPVTLVLFDHHHDAAPLQGDLVTCGNWVRHALNLPWVGRAVWVGGRHPEMQLYLPHPRLLRAAEPTPPEPFAGWALQAIPTADVYISIDKDVLTGDDSATTWGAGDLALAELMDWLKALARHRRIVGADVCGEWSLSPAQVFPGPQDRRAIARNQRANLAIRDLLAPALVPGAPAAPSRTG</sequence>
<dbReference type="SUPFAM" id="SSF52768">
    <property type="entry name" value="Arginase/deacetylase"/>
    <property type="match status" value="1"/>
</dbReference>
<dbReference type="PROSITE" id="PS51409">
    <property type="entry name" value="ARGINASE_2"/>
    <property type="match status" value="1"/>
</dbReference>
<name>A0A953LFF4_SYMTR</name>
<accession>A0A953LFF4</accession>
<reference evidence="2" key="1">
    <citation type="submission" date="2017-11" db="EMBL/GenBank/DDBJ databases">
        <title>Three new genomes from thermophilic consortium.</title>
        <authorList>
            <person name="Quaggio R."/>
            <person name="Amgarten D."/>
            <person name="Setubal J.C."/>
        </authorList>
    </citation>
    <scope>NUCLEOTIDE SEQUENCE</scope>
    <source>
        <strain evidence="2">ZCTH01-B2</strain>
    </source>
</reference>
<evidence type="ECO:0000256" key="1">
    <source>
        <dbReference type="PROSITE-ProRule" id="PRU00742"/>
    </source>
</evidence>
<proteinExistence type="inferred from homology"/>
<protein>
    <submittedName>
        <fullName evidence="2">Arginase</fullName>
    </submittedName>
</protein>
<dbReference type="Proteomes" id="UP000732377">
    <property type="component" value="Unassembled WGS sequence"/>
</dbReference>
<dbReference type="RefSeq" id="WP_273377858.1">
    <property type="nucleotide sequence ID" value="NZ_PIUK01000015.1"/>
</dbReference>